<evidence type="ECO:0000256" key="8">
    <source>
        <dbReference type="RuleBase" id="RU368017"/>
    </source>
</evidence>
<sequence length="243" mass="26399">MSLRSAVPRAAVLRSAAARPTVPRTALAASATGGVRFYADKTSPEAKASSLLDILPGNSLVSKTGWVTLGTGLSALAISKELYVANEETVILVGFLIFATLVGRSITGPYKEWADGQIERISGILNSARKEHTEAVQSRIDSVNQQRDVVDITKSLYAVAKETAQTEKEAFELSQRTAIASEVKSVLDSWVRYEAQEREEEQRQLAKSVIEKVLGSLKDDKLQKQILDNAVAEVEQLVKSKAI</sequence>
<comment type="subunit">
    <text evidence="8">F-type ATPases have 2 components, CF(1) - the catalytic core - and CF(0) - the membrane proton channel. In yeast, the dimeric form of ATP synthase consists of 17 polypeptides: alpha, beta, gamma, delta, epsilon, 4 (B), 5 (OSCP), 6 (A), 8, 9 (C), d, E (Tim11), f, g, h, i/j and k.</text>
</comment>
<evidence type="ECO:0000256" key="2">
    <source>
        <dbReference type="ARBA" id="ARBA00022547"/>
    </source>
</evidence>
<dbReference type="OrthoDB" id="67388at2759"/>
<dbReference type="AlphaFoldDB" id="A0A316YUG7"/>
<evidence type="ECO:0000256" key="4">
    <source>
        <dbReference type="ARBA" id="ARBA00022792"/>
    </source>
</evidence>
<keyword evidence="3 8" id="KW-0375">Hydrogen ion transport</keyword>
<dbReference type="FunFam" id="1.20.5.2210:FF:000002">
    <property type="entry name" value="ATP synthase subunit 4 mitochondrial"/>
    <property type="match status" value="1"/>
</dbReference>
<evidence type="ECO:0000256" key="7">
    <source>
        <dbReference type="ARBA" id="ARBA00023136"/>
    </source>
</evidence>
<keyword evidence="4 8" id="KW-0999">Mitochondrion inner membrane</keyword>
<keyword evidence="2 8" id="KW-0138">CF(0)</keyword>
<dbReference type="PANTHER" id="PTHR12733">
    <property type="entry name" value="MITOCHONDRIAL ATP SYNTHASE B CHAIN"/>
    <property type="match status" value="1"/>
</dbReference>
<dbReference type="PANTHER" id="PTHR12733:SF3">
    <property type="entry name" value="ATP SYNTHASE F(0) COMPLEX SUBUNIT B1, MITOCHONDRIAL"/>
    <property type="match status" value="1"/>
</dbReference>
<gene>
    <name evidence="9" type="ORF">FA10DRAFT_265217</name>
</gene>
<organism evidence="9 10">
    <name type="scientific">Acaromyces ingoldii</name>
    <dbReference type="NCBI Taxonomy" id="215250"/>
    <lineage>
        <taxon>Eukaryota</taxon>
        <taxon>Fungi</taxon>
        <taxon>Dikarya</taxon>
        <taxon>Basidiomycota</taxon>
        <taxon>Ustilaginomycotina</taxon>
        <taxon>Exobasidiomycetes</taxon>
        <taxon>Exobasidiales</taxon>
        <taxon>Cryptobasidiaceae</taxon>
        <taxon>Acaromyces</taxon>
    </lineage>
</organism>
<dbReference type="InterPro" id="IPR013837">
    <property type="entry name" value="ATP_synth_F0_suB"/>
</dbReference>
<accession>A0A316YUG7</accession>
<keyword evidence="5 8" id="KW-0406">Ion transport</keyword>
<dbReference type="STRING" id="215250.A0A316YUG7"/>
<keyword evidence="10" id="KW-1185">Reference proteome</keyword>
<reference evidence="9 10" key="1">
    <citation type="journal article" date="2018" name="Mol. Biol. Evol.">
        <title>Broad Genomic Sampling Reveals a Smut Pathogenic Ancestry of the Fungal Clade Ustilaginomycotina.</title>
        <authorList>
            <person name="Kijpornyongpan T."/>
            <person name="Mondo S.J."/>
            <person name="Barry K."/>
            <person name="Sandor L."/>
            <person name="Lee J."/>
            <person name="Lipzen A."/>
            <person name="Pangilinan J."/>
            <person name="LaButti K."/>
            <person name="Hainaut M."/>
            <person name="Henrissat B."/>
            <person name="Grigoriev I.V."/>
            <person name="Spatafora J.W."/>
            <person name="Aime M.C."/>
        </authorList>
    </citation>
    <scope>NUCLEOTIDE SEQUENCE [LARGE SCALE GENOMIC DNA]</scope>
    <source>
        <strain evidence="9 10">MCA 4198</strain>
    </source>
</reference>
<keyword evidence="6 8" id="KW-0496">Mitochondrion</keyword>
<evidence type="ECO:0000256" key="6">
    <source>
        <dbReference type="ARBA" id="ARBA00023128"/>
    </source>
</evidence>
<proteinExistence type="inferred from homology"/>
<comment type="similarity">
    <text evidence="8">Belongs to the eukaryotic ATPase B chain family.</text>
</comment>
<evidence type="ECO:0000256" key="3">
    <source>
        <dbReference type="ARBA" id="ARBA00022781"/>
    </source>
</evidence>
<evidence type="ECO:0000256" key="5">
    <source>
        <dbReference type="ARBA" id="ARBA00023065"/>
    </source>
</evidence>
<dbReference type="RefSeq" id="XP_025378553.1">
    <property type="nucleotide sequence ID" value="XM_025520966.1"/>
</dbReference>
<dbReference type="InParanoid" id="A0A316YUG7"/>
<dbReference type="SUPFAM" id="SSF161060">
    <property type="entry name" value="ATP synthase B chain-like"/>
    <property type="match status" value="1"/>
</dbReference>
<dbReference type="InterPro" id="IPR008688">
    <property type="entry name" value="ATP_synth_Bsub_B/MI25"/>
</dbReference>
<protein>
    <recommendedName>
        <fullName evidence="8">ATP synthase subunit 4</fullName>
    </recommendedName>
</protein>
<dbReference type="Pfam" id="PF05405">
    <property type="entry name" value="Mt_ATP-synt_B"/>
    <property type="match status" value="1"/>
</dbReference>
<dbReference type="Gene3D" id="1.20.5.2210">
    <property type="match status" value="1"/>
</dbReference>
<dbReference type="Proteomes" id="UP000245768">
    <property type="component" value="Unassembled WGS sequence"/>
</dbReference>
<dbReference type="GO" id="GO:0046933">
    <property type="term" value="F:proton-transporting ATP synthase activity, rotational mechanism"/>
    <property type="evidence" value="ECO:0007669"/>
    <property type="project" value="TreeGrafter"/>
</dbReference>
<dbReference type="EMBL" id="KZ819635">
    <property type="protein sequence ID" value="PWN91355.1"/>
    <property type="molecule type" value="Genomic_DNA"/>
</dbReference>
<name>A0A316YUG7_9BASI</name>
<dbReference type="GO" id="GO:0045259">
    <property type="term" value="C:proton-transporting ATP synthase complex"/>
    <property type="evidence" value="ECO:0007669"/>
    <property type="project" value="UniProtKB-KW"/>
</dbReference>
<comment type="function">
    <text evidence="8">Subunit b, of the mitochondrial membrane ATP synthase complex (F(1)F(0) ATP synthase or Complex V) that produces ATP from ADP in the presence of a proton gradient across the membrane which is generated by electron transport complexes of the respiratory chain. ATP synthase complex consist of a soluble F(1) head domain - the catalytic core - and a membrane F(1) domain - the membrane proton channel. These two domains are linked by a central stalk rotating inside the F(1) region and a stationary peripheral stalk. During catalysis, ATP synthesis in the catalytic domain of F(1) is coupled via a rotary mechanism of the central stalk subunits to proton translocation. In vivo, can only synthesize ATP although its ATP hydrolase activity can be activated artificially in vitro. Part of the complex F(0) domain. Part of the complex F(0) domain and the peripheric stalk, which acts as a stator to hold the catalytic alpha(3)beta(3) subcomplex and subunit a/ATP6 static relative to the rotary elements.</text>
</comment>
<keyword evidence="1 8" id="KW-0813">Transport</keyword>
<evidence type="ECO:0000313" key="10">
    <source>
        <dbReference type="Proteomes" id="UP000245768"/>
    </source>
</evidence>
<dbReference type="GO" id="GO:0005743">
    <property type="term" value="C:mitochondrial inner membrane"/>
    <property type="evidence" value="ECO:0007669"/>
    <property type="project" value="UniProtKB-SubCell"/>
</dbReference>
<keyword evidence="7 8" id="KW-0472">Membrane</keyword>
<evidence type="ECO:0000256" key="1">
    <source>
        <dbReference type="ARBA" id="ARBA00022448"/>
    </source>
</evidence>
<dbReference type="FunCoup" id="A0A316YUG7">
    <property type="interactions" value="86"/>
</dbReference>
<evidence type="ECO:0000313" key="9">
    <source>
        <dbReference type="EMBL" id="PWN91355.1"/>
    </source>
</evidence>
<comment type="subcellular location">
    <subcellularLocation>
        <location evidence="8">Mitochondrion</location>
    </subcellularLocation>
    <subcellularLocation>
        <location evidence="8">Mitochondrion inner membrane</location>
    </subcellularLocation>
</comment>
<dbReference type="GeneID" id="37042882"/>